<evidence type="ECO:0000256" key="2">
    <source>
        <dbReference type="SAM" id="Phobius"/>
    </source>
</evidence>
<evidence type="ECO:0000313" key="3">
    <source>
        <dbReference type="EMBL" id="MCC2176262.1"/>
    </source>
</evidence>
<dbReference type="Gene3D" id="2.170.120.30">
    <property type="match status" value="2"/>
</dbReference>
<reference evidence="3 4" key="1">
    <citation type="submission" date="2021-10" db="EMBL/GenBank/DDBJ databases">
        <title>Anaerobic single-cell dispensing facilitates the cultivation of human gut bacteria.</title>
        <authorList>
            <person name="Afrizal A."/>
        </authorList>
    </citation>
    <scope>NUCLEOTIDE SEQUENCE [LARGE SCALE GENOMIC DNA]</scope>
    <source>
        <strain evidence="3 4">CLA-AA-H270</strain>
    </source>
</reference>
<dbReference type="Pfam" id="PF07949">
    <property type="entry name" value="YbbR"/>
    <property type="match status" value="2"/>
</dbReference>
<name>A0AAW4VTM3_9FIRM</name>
<feature type="transmembrane region" description="Helical" evidence="2">
    <location>
        <begin position="12"/>
        <end position="29"/>
    </location>
</feature>
<dbReference type="InterPro" id="IPR012505">
    <property type="entry name" value="YbbR"/>
</dbReference>
<keyword evidence="2" id="KW-1133">Transmembrane helix</keyword>
<evidence type="ECO:0008006" key="5">
    <source>
        <dbReference type="Google" id="ProtNLM"/>
    </source>
</evidence>
<dbReference type="GeneID" id="98659544"/>
<evidence type="ECO:0000256" key="1">
    <source>
        <dbReference type="SAM" id="MobiDB-lite"/>
    </source>
</evidence>
<feature type="compositionally biased region" description="Basic and acidic residues" evidence="1">
    <location>
        <begin position="419"/>
        <end position="433"/>
    </location>
</feature>
<organism evidence="3 4">
    <name type="scientific">Agathobaculum butyriciproducens</name>
    <dbReference type="NCBI Taxonomy" id="1628085"/>
    <lineage>
        <taxon>Bacteria</taxon>
        <taxon>Bacillati</taxon>
        <taxon>Bacillota</taxon>
        <taxon>Clostridia</taxon>
        <taxon>Eubacteriales</taxon>
        <taxon>Butyricicoccaceae</taxon>
        <taxon>Agathobaculum</taxon>
    </lineage>
</organism>
<dbReference type="Proteomes" id="UP001298753">
    <property type="component" value="Unassembled WGS sequence"/>
</dbReference>
<evidence type="ECO:0000313" key="4">
    <source>
        <dbReference type="Proteomes" id="UP001298753"/>
    </source>
</evidence>
<dbReference type="AlphaFoldDB" id="A0AAW4VTM3"/>
<accession>A0AAW4VTM3</accession>
<keyword evidence="2" id="KW-0812">Transmembrane</keyword>
<dbReference type="PANTHER" id="PTHR37804">
    <property type="entry name" value="CDAA REGULATORY PROTEIN CDAR"/>
    <property type="match status" value="1"/>
</dbReference>
<sequence>MKKNFLKKQDFLLKILSLALSIVLWAVVMDVDNPERNMRFDDVPVRIIGASQLKAATGLELIEGEDTTVTVSLRGQSKSVGEVRASQITATVDISGLIEANEYDLPVTVSVSKSGVETNYVNPGKVHVRVDRVESKDVPVEVNVTGTPDDGYRAGKPTTATKKVTVSGPATDLAQVSKAVAAVDVTGRNSSLADYECRVTLYDQDGAAFTSNYITSQTEKIKVSVPIYRVNNIPLTVTLKDGGSLTQNQVQCVIDPENVEVIASNQAVLSDIKEINLGEIDLGSVHTGTPISMSIKDKLPSGVSLVSGQPETANVTISVDGIATRKVQVSKFAWNDTAQENTPYTVNILTKSVEMELRGSESQLKKVDVNNLSIGLTYDSVSLGVGRHTVKGVATTVGLPSGVTLVEEDIEVEIEITDTHVSDETITSDKTDSTDDTDSTVAEPTAHRTRKGGGSQ</sequence>
<dbReference type="InterPro" id="IPR053154">
    <property type="entry name" value="c-di-AMP_regulator"/>
</dbReference>
<dbReference type="PANTHER" id="PTHR37804:SF1">
    <property type="entry name" value="CDAA REGULATORY PROTEIN CDAR"/>
    <property type="match status" value="1"/>
</dbReference>
<gene>
    <name evidence="3" type="ORF">LKD22_03835</name>
</gene>
<keyword evidence="2" id="KW-0472">Membrane</keyword>
<protein>
    <recommendedName>
        <fullName evidence="5">YbbR domain-containing protein</fullName>
    </recommendedName>
</protein>
<keyword evidence="4" id="KW-1185">Reference proteome</keyword>
<dbReference type="EMBL" id="JAJEPX010000007">
    <property type="protein sequence ID" value="MCC2176262.1"/>
    <property type="molecule type" value="Genomic_DNA"/>
</dbReference>
<feature type="region of interest" description="Disordered" evidence="1">
    <location>
        <begin position="419"/>
        <end position="456"/>
    </location>
</feature>
<dbReference type="RefSeq" id="WP_227600284.1">
    <property type="nucleotide sequence ID" value="NZ_JAJEPX010000007.1"/>
</dbReference>
<feature type="compositionally biased region" description="Basic residues" evidence="1">
    <location>
        <begin position="447"/>
        <end position="456"/>
    </location>
</feature>
<proteinExistence type="predicted"/>
<comment type="caution">
    <text evidence="3">The sequence shown here is derived from an EMBL/GenBank/DDBJ whole genome shotgun (WGS) entry which is preliminary data.</text>
</comment>
<dbReference type="Gene3D" id="2.170.120.40">
    <property type="entry name" value="YbbR-like domain"/>
    <property type="match status" value="1"/>
</dbReference>